<dbReference type="HOGENOM" id="CLU_043473_2_0_5"/>
<organism evidence="1 2">
    <name type="scientific">Methylobacterium nodulans (strain LMG 21967 / CNCM I-2342 / ORS 2060)</name>
    <dbReference type="NCBI Taxonomy" id="460265"/>
    <lineage>
        <taxon>Bacteria</taxon>
        <taxon>Pseudomonadati</taxon>
        <taxon>Pseudomonadota</taxon>
        <taxon>Alphaproteobacteria</taxon>
        <taxon>Hyphomicrobiales</taxon>
        <taxon>Methylobacteriaceae</taxon>
        <taxon>Methylobacterium</taxon>
    </lineage>
</organism>
<dbReference type="KEGG" id="mno:Mnod_3489"/>
<dbReference type="InterPro" id="IPR006356">
    <property type="entry name" value="HAD-SF_hydro_IIA_hyp3"/>
</dbReference>
<dbReference type="STRING" id="460265.Mnod_3489"/>
<dbReference type="SUPFAM" id="SSF56784">
    <property type="entry name" value="HAD-like"/>
    <property type="match status" value="1"/>
</dbReference>
<dbReference type="OrthoDB" id="9791073at2"/>
<reference evidence="1 2" key="1">
    <citation type="submission" date="2009-01" db="EMBL/GenBank/DDBJ databases">
        <title>Complete sequence of chromosome of Methylobacterium nodulans ORS 2060.</title>
        <authorList>
            <consortium name="US DOE Joint Genome Institute"/>
            <person name="Lucas S."/>
            <person name="Copeland A."/>
            <person name="Lapidus A."/>
            <person name="Glavina del Rio T."/>
            <person name="Dalin E."/>
            <person name="Tice H."/>
            <person name="Bruce D."/>
            <person name="Goodwin L."/>
            <person name="Pitluck S."/>
            <person name="Sims D."/>
            <person name="Brettin T."/>
            <person name="Detter J.C."/>
            <person name="Han C."/>
            <person name="Larimer F."/>
            <person name="Land M."/>
            <person name="Hauser L."/>
            <person name="Kyrpides N."/>
            <person name="Ivanova N."/>
            <person name="Marx C.J."/>
            <person name="Richardson P."/>
        </authorList>
    </citation>
    <scope>NUCLEOTIDE SEQUENCE [LARGE SCALE GENOMIC DNA]</scope>
    <source>
        <strain evidence="2">LMG 21967 / CNCM I-2342 / ORS 2060</strain>
    </source>
</reference>
<evidence type="ECO:0000313" key="2">
    <source>
        <dbReference type="Proteomes" id="UP000008207"/>
    </source>
</evidence>
<dbReference type="NCBIfam" id="TIGR01459">
    <property type="entry name" value="HAD-SF-IIA-hyp4"/>
    <property type="match status" value="1"/>
</dbReference>
<dbReference type="eggNOG" id="COG0647">
    <property type="taxonomic scope" value="Bacteria"/>
</dbReference>
<dbReference type="InterPro" id="IPR036412">
    <property type="entry name" value="HAD-like_sf"/>
</dbReference>
<dbReference type="Pfam" id="PF13344">
    <property type="entry name" value="Hydrolase_6"/>
    <property type="match status" value="1"/>
</dbReference>
<dbReference type="InterPro" id="IPR023214">
    <property type="entry name" value="HAD_sf"/>
</dbReference>
<keyword evidence="2" id="KW-1185">Reference proteome</keyword>
<keyword evidence="1" id="KW-0378">Hydrolase</keyword>
<dbReference type="InterPro" id="IPR006357">
    <property type="entry name" value="HAD-SF_hydro_IIA"/>
</dbReference>
<dbReference type="EMBL" id="CP001349">
    <property type="protein sequence ID" value="ACL58400.1"/>
    <property type="molecule type" value="Genomic_DNA"/>
</dbReference>
<evidence type="ECO:0000313" key="1">
    <source>
        <dbReference type="EMBL" id="ACL58400.1"/>
    </source>
</evidence>
<dbReference type="Gene3D" id="3.40.50.1000">
    <property type="entry name" value="HAD superfamily/HAD-like"/>
    <property type="match status" value="2"/>
</dbReference>
<gene>
    <name evidence="1" type="ordered locus">Mnod_3489</name>
</gene>
<protein>
    <submittedName>
        <fullName evidence="1">HAD-superfamily subfamily IIA hydrolase like protein</fullName>
    </submittedName>
</protein>
<dbReference type="GO" id="GO:0016787">
    <property type="term" value="F:hydrolase activity"/>
    <property type="evidence" value="ECO:0007669"/>
    <property type="project" value="UniProtKB-KW"/>
</dbReference>
<sequence>MGGLVPVPGLRGLSDRYPLLLCDVFGVLHDATRVFPEALAALRAHRAAGGTVILASNAPDPGPHLARRLAAKGIAEVCDGIVSAGDVARAFLREQEPGTVLHLGTESDRILFEGLPCRLATGGEEPDLIACTGYPDEDHELDACLRDAVSRGLLLLCTNPDLQATVGARTLRFAGLVAARYRALGGVAVETGKPGAFIYRHALAVAAETAGRSFRSDEVLGLGDTPALDLAGALSQGFAALHVGPDPDGAFPLPDAPGRLYSLPTLRWEAALDHSMQAEEP</sequence>
<accession>B8INN4</accession>
<proteinExistence type="predicted"/>
<dbReference type="AlphaFoldDB" id="B8INN4"/>
<name>B8INN4_METNO</name>
<dbReference type="Proteomes" id="UP000008207">
    <property type="component" value="Chromosome"/>
</dbReference>